<dbReference type="InterPro" id="IPR036397">
    <property type="entry name" value="RNaseH_sf"/>
</dbReference>
<accession>A0ABD4U6H7</accession>
<name>A0ABD4U6H7_9BURK</name>
<dbReference type="Proteomes" id="UP000191686">
    <property type="component" value="Unassembled WGS sequence"/>
</dbReference>
<dbReference type="RefSeq" id="WP_080330490.1">
    <property type="nucleotide sequence ID" value="NZ_JYMX02000001.1"/>
</dbReference>
<evidence type="ECO:0000313" key="2">
    <source>
        <dbReference type="EMBL" id="MCW3709759.1"/>
    </source>
</evidence>
<evidence type="ECO:0000313" key="3">
    <source>
        <dbReference type="Proteomes" id="UP000191686"/>
    </source>
</evidence>
<dbReference type="InterPro" id="IPR012337">
    <property type="entry name" value="RNaseH-like_sf"/>
</dbReference>
<sequence>MLRFDPAMLYSLFDRLGTPPATRQQILDAFRQPARWTAPTPHAAPSRLPCPKMGMHVNVANTIERRAALNYMFDDQVFGYLDAAIPLCANYVGRNGRTVRYNHTPSFLVMTAEGLYLDDWLPCSRVEKLVTQGGNRIVAGDDQPRSPPFEKAAHSLGLTYRLRTDHDLSDRVSRNQDFFRTYLLDSMCPNPGFDRDITEFFRLNGYATLEELFDAIPHRTKDEFYLALANRRMISDWSSAFVKDCNRFMVFRDTVTLEVYRCSSTRATSERLPPWRRELLSIGTKISLAGTVYTVAASGDLDVLLQSDELREPLILRQSFVERAYASGTLVLVDDVDGAPQLALDSPWRYASTGAVLHAQKMRDLLASWEAGGRSEAVRQYTDRTYREYAQKKRKALANGTDVLAAFLPRWSARGNRRAKVKPEVDALIAKTIEEKYETLIGKSKWFVYAELCDRLEQIGETVSKQTFLKRIKREDGARLARKRRGRKAAYQVTPLYWTMNRETPLHGDYPMQFVHIDHTPLEIDVISMETGEPLGRPYLTLLICSYSRRILGFYLSLLSPRYLSCMAAILDMIRRFGRVPSTLIFDGGAEFGSKDFISLLDFLRIEAKSRPASACRHGTVIERYFGITQSMLLHNLPGNTKMRRCVRELTQETDPARLANLTLPDLYEGLEKFFFEIYDTRRHGTLLASPRSIYESGIQVTGERLNRLKRYEDCIPHAFPTVRGTTRVLDAQRGLKLNYDWYRNPRLELTRYHQRTVEVKMHLLRPEIAYAHVDGEWIPMYSTRWQLDEQATDFVSQARAEERLVLCHRTQVSHLQSMVETTRLAGEMIEPSGHRTSVEAVPETASALPVASLTGAKTPNVSMESKFEKLETGGVRGYRYTIEGPH</sequence>
<dbReference type="EMBL" id="JYMX02000001">
    <property type="protein sequence ID" value="MCW3709759.1"/>
    <property type="molecule type" value="Genomic_DNA"/>
</dbReference>
<dbReference type="Gene3D" id="3.30.420.10">
    <property type="entry name" value="Ribonuclease H-like superfamily/Ribonuclease H"/>
    <property type="match status" value="1"/>
</dbReference>
<comment type="caution">
    <text evidence="2">The sequence shown here is derived from an EMBL/GenBank/DDBJ whole genome shotgun (WGS) entry which is preliminary data.</text>
</comment>
<reference evidence="2 3" key="1">
    <citation type="journal article" date="2017" name="Front. Microbiol.">
        <title>Genomics reveals a unique clone of Burkholderia cenocepacia harbouring an actively excising novel genomic island.</title>
        <authorList>
            <person name="Patil P."/>
            <person name="Mali S."/>
            <person name="Midha S."/>
            <person name="Gautam V."/>
            <person name="Dash L."/>
            <person name="Kumar S."/>
            <person name="Shastri J."/>
            <person name="Singhal L."/>
            <person name="Patil P.B."/>
        </authorList>
    </citation>
    <scope>NUCLEOTIDE SEQUENCE [LARGE SCALE GENOMIC DNA]</scope>
    <source>
        <strain evidence="2 3">BC-19</strain>
    </source>
</reference>
<gene>
    <name evidence="2" type="ORF">UE95_000545</name>
</gene>
<dbReference type="PROSITE" id="PS50994">
    <property type="entry name" value="INTEGRASE"/>
    <property type="match status" value="1"/>
</dbReference>
<reference evidence="2 3" key="2">
    <citation type="journal article" date="2017" name="Front. Microbiol.">
        <title>Genomics Reveals a Unique Clone of Burkholderia cenocepacia Harboring an Actively Excising Novel Genomic Island.</title>
        <authorList>
            <person name="Patil P.P."/>
            <person name="Mali S."/>
            <person name="Midha S."/>
            <person name="Gautam V."/>
            <person name="Dash L."/>
            <person name="Kumar S."/>
            <person name="Shastri J."/>
            <person name="Singhal L."/>
            <person name="Patil P.B."/>
        </authorList>
    </citation>
    <scope>NUCLEOTIDE SEQUENCE [LARGE SCALE GENOMIC DNA]</scope>
    <source>
        <strain evidence="2 3">BC-19</strain>
    </source>
</reference>
<feature type="domain" description="Integrase catalytic" evidence="1">
    <location>
        <begin position="507"/>
        <end position="699"/>
    </location>
</feature>
<protein>
    <submittedName>
        <fullName evidence="2">DDE-type integrase/transposase/recombinase</fullName>
    </submittedName>
</protein>
<dbReference type="SUPFAM" id="SSF53098">
    <property type="entry name" value="Ribonuclease H-like"/>
    <property type="match status" value="1"/>
</dbReference>
<proteinExistence type="predicted"/>
<dbReference type="InterPro" id="IPR001584">
    <property type="entry name" value="Integrase_cat-core"/>
</dbReference>
<evidence type="ECO:0000259" key="1">
    <source>
        <dbReference type="PROSITE" id="PS50994"/>
    </source>
</evidence>
<dbReference type="AlphaFoldDB" id="A0ABD4U6H7"/>
<organism evidence="2 3">
    <name type="scientific">Burkholderia cenocepacia</name>
    <dbReference type="NCBI Taxonomy" id="95486"/>
    <lineage>
        <taxon>Bacteria</taxon>
        <taxon>Pseudomonadati</taxon>
        <taxon>Pseudomonadota</taxon>
        <taxon>Betaproteobacteria</taxon>
        <taxon>Burkholderiales</taxon>
        <taxon>Burkholderiaceae</taxon>
        <taxon>Burkholderia</taxon>
        <taxon>Burkholderia cepacia complex</taxon>
    </lineage>
</organism>